<evidence type="ECO:0000313" key="4">
    <source>
        <dbReference type="Proteomes" id="UP001408356"/>
    </source>
</evidence>
<feature type="compositionally biased region" description="Basic and acidic residues" evidence="1">
    <location>
        <begin position="1172"/>
        <end position="1188"/>
    </location>
</feature>
<accession>A0ABR2US95</accession>
<dbReference type="SUPFAM" id="SSF81383">
    <property type="entry name" value="F-box domain"/>
    <property type="match status" value="1"/>
</dbReference>
<sequence length="1609" mass="178672">MNQGQPVLREHSTGSPSRVVQPTSLNRPAQSTEEEEAIIFDDSSDGDVSMSTSHDGSDDGGNDSTVAAMAPALRTNTSTLVGGIPSYADDKNGRKRKQSAYTLDGSDQSNLVKKARLDESNPPRSDGTHTPPSARSLLPAEIWQHIFTFIPPQGLGILLQVNKLFNSYLDRSPFQCPLPMPSAVGHLSVLQPDAIWRAARKRYWPKMPAPLKERTELDMWRLVHNKSCQFCGKVAHGIQSLVNAKAKPGPGTEGVRLIWPFGIRSCGPCLIAHSTKEIDVLLSPFIPSLLLPALPFLLIDSDLQVISPSALGKGHGPEPTPLTKIYLSKQVEGLQNEFLSVKNLGTGAAEEWLKGLEERGKQQRIDTDRWEKWESNGGVRQLWQSNLSFTSQTAESHAIMQTASNQVDTMTSNVTDHNDITKAAAANTNAGPPLQPIMPLHIDDTEQFSPPQSSIQSLQLAAAQPKRTLQEVVELKAARRTEIERRALLLDPPITSSVLAHIPSFQAALQIITPLDDSAWEMLKPRLLLQRADAEQREERDRHTAMPAATAQEPTEERRTLDGQEGKTKELTDKDWDDAQAPLRAQIFMYADEVIRDAWDDGNKVNKESSPRFAATVLLYVRKRFYAAIAKEAATARGAGKEPIRDPPQGPFTQKLTLENMKWLFEVKIKPHTEPFRKELFLCNGCDDSLKAYGFEGVVQHYAAKHTNSMSVGSVVVYWRSEWPEVPPFHPDPMAKNSQSRNTPIAPVHQPVGAAQHHGHSYRQPPLTFGALTPAHIGPIYPSQYGPPASQFQHNEQSALYGQPQAPYYPPYPQQSAVYQPGYSLPPGTTPSAAGLHFPPHYPQHTGGFVPATIHPTHNHDAHQMSGPGGYPLPPGGVQSDKMRAQLEELARISREIWMATAGIKELAGYIRVYVFLYHLAKSYRSRFSEKPPLMMFIDGLSDHKEMRPVRNVNGLMCKACHLRLGDPVQVDNERTTFSLPQLVTHFQQKHLEPRLMSGAPLLDWTVDMVFIPEVASLSNLRMMVGIDSHKYKLITEAFPQMGFPGFFNAHIPSEELPLQQQQHQQQGYMGTSISQLHSAHQPPYHAGNFSAAQPASSQNINNNSGRNQSGDYGLVVPPQLGDSASQAHILEVSSNVPPVGLSPLSGRLMPIQDQDRKPSHNNSGRNSPEWQADRQRNRKATGKERRALSGQGGKSRKGNAKPAHDQGKSATDIDEAEKDKEAEAEAQREEEAIRAMWAADRKATARIASNSMAPQEPQSLRPSLGSPVGVPETMARAPVLRTSMVAQSSAAPHGRHDSPILISDREDDLFANLESHLDQQRTSRPISTTIPESRPTFHQAAVAEERALKVSCGPPDLEQSPAQRRGRSRSPVYVGTREAQSQRGFYYQERSPVPHDSETTYARAAPQIDAAQAVLGGRASARSYANDRDRGPLHIGYSAYAEGPRLQPASPVQYIDRRPPASGSRPSHSQASHTEIYERILVRDSRGDEYYIERPIRREPEPVFVRYEDEQRRYREPTMYRGYEQDEPRREPLYQPTRRQGATSSSRESVREATLIREGSLQPHGRYREAPRAATASYEEYDPRFPAAPSSLGPPRHARYQGEEHWAD</sequence>
<feature type="region of interest" description="Disordered" evidence="1">
    <location>
        <begin position="1"/>
        <end position="65"/>
    </location>
</feature>
<dbReference type="InterPro" id="IPR036047">
    <property type="entry name" value="F-box-like_dom_sf"/>
</dbReference>
<feature type="compositionally biased region" description="Polar residues" evidence="1">
    <location>
        <begin position="1538"/>
        <end position="1548"/>
    </location>
</feature>
<feature type="compositionally biased region" description="Polar residues" evidence="1">
    <location>
        <begin position="99"/>
        <end position="111"/>
    </location>
</feature>
<feature type="compositionally biased region" description="Polar residues" evidence="1">
    <location>
        <begin position="1251"/>
        <end position="1262"/>
    </location>
</feature>
<feature type="region of interest" description="Disordered" evidence="1">
    <location>
        <begin position="1455"/>
        <end position="1476"/>
    </location>
</feature>
<dbReference type="Proteomes" id="UP001408356">
    <property type="component" value="Unassembled WGS sequence"/>
</dbReference>
<feature type="compositionally biased region" description="Polar residues" evidence="1">
    <location>
        <begin position="1091"/>
        <end position="1111"/>
    </location>
</feature>
<evidence type="ECO:0000259" key="2">
    <source>
        <dbReference type="Pfam" id="PF25422"/>
    </source>
</evidence>
<keyword evidence="4" id="KW-1185">Reference proteome</keyword>
<feature type="compositionally biased region" description="Basic and acidic residues" evidence="1">
    <location>
        <begin position="534"/>
        <end position="544"/>
    </location>
</feature>
<feature type="domain" description="DUF7892" evidence="2">
    <location>
        <begin position="881"/>
        <end position="1038"/>
    </location>
</feature>
<feature type="region of interest" description="Disordered" evidence="1">
    <location>
        <begin position="78"/>
        <end position="135"/>
    </location>
</feature>
<dbReference type="CDD" id="cd09917">
    <property type="entry name" value="F-box_SF"/>
    <property type="match status" value="1"/>
</dbReference>
<feature type="region of interest" description="Disordered" evidence="1">
    <location>
        <begin position="1349"/>
        <end position="1380"/>
    </location>
</feature>
<dbReference type="EMBL" id="JARVKF010000400">
    <property type="protein sequence ID" value="KAK9417176.1"/>
    <property type="molecule type" value="Genomic_DNA"/>
</dbReference>
<feature type="compositionally biased region" description="Polar residues" evidence="1">
    <location>
        <begin position="13"/>
        <end position="31"/>
    </location>
</feature>
<feature type="region of interest" description="Disordered" evidence="1">
    <location>
        <begin position="534"/>
        <end position="576"/>
    </location>
</feature>
<feature type="compositionally biased region" description="Basic and acidic residues" evidence="1">
    <location>
        <begin position="1517"/>
        <end position="1533"/>
    </location>
</feature>
<feature type="compositionally biased region" description="Basic and acidic residues" evidence="1">
    <location>
        <begin position="555"/>
        <end position="574"/>
    </location>
</feature>
<evidence type="ECO:0000256" key="1">
    <source>
        <dbReference type="SAM" id="MobiDB-lite"/>
    </source>
</evidence>
<feature type="region of interest" description="Disordered" evidence="1">
    <location>
        <begin position="1078"/>
        <end position="1120"/>
    </location>
</feature>
<feature type="region of interest" description="Disordered" evidence="1">
    <location>
        <begin position="1517"/>
        <end position="1609"/>
    </location>
</feature>
<feature type="compositionally biased region" description="Basic and acidic residues" evidence="1">
    <location>
        <begin position="1218"/>
        <end position="1231"/>
    </location>
</feature>
<name>A0ABR2US95_9PEZI</name>
<feature type="region of interest" description="Disordered" evidence="1">
    <location>
        <begin position="1142"/>
        <end position="1231"/>
    </location>
</feature>
<comment type="caution">
    <text evidence="3">The sequence shown here is derived from an EMBL/GenBank/DDBJ whole genome shotgun (WGS) entry which is preliminary data.</text>
</comment>
<feature type="compositionally biased region" description="Acidic residues" evidence="1">
    <location>
        <begin position="32"/>
        <end position="45"/>
    </location>
</feature>
<feature type="region of interest" description="Disordered" evidence="1">
    <location>
        <begin position="849"/>
        <end position="879"/>
    </location>
</feature>
<gene>
    <name evidence="3" type="ORF">SUNI508_08980</name>
</gene>
<feature type="compositionally biased region" description="Polar residues" evidence="1">
    <location>
        <begin position="1161"/>
        <end position="1170"/>
    </location>
</feature>
<reference evidence="3 4" key="1">
    <citation type="journal article" date="2024" name="J. Plant Pathol.">
        <title>Sequence and assembly of the genome of Seiridium unicorne, isolate CBS 538.82, causal agent of cypress canker disease.</title>
        <authorList>
            <person name="Scali E."/>
            <person name="Rocca G.D."/>
            <person name="Danti R."/>
            <person name="Garbelotto M."/>
            <person name="Barberini S."/>
            <person name="Baroncelli R."/>
            <person name="Emiliani G."/>
        </authorList>
    </citation>
    <scope>NUCLEOTIDE SEQUENCE [LARGE SCALE GENOMIC DNA]</scope>
    <source>
        <strain evidence="3 4">BM-138-508</strain>
    </source>
</reference>
<evidence type="ECO:0000313" key="3">
    <source>
        <dbReference type="EMBL" id="KAK9417176.1"/>
    </source>
</evidence>
<dbReference type="InterPro" id="IPR057214">
    <property type="entry name" value="DUF7892"/>
</dbReference>
<feature type="compositionally biased region" description="Polar residues" evidence="1">
    <location>
        <begin position="1465"/>
        <end position="1474"/>
    </location>
</feature>
<protein>
    <recommendedName>
        <fullName evidence="2">DUF7892 domain-containing protein</fullName>
    </recommendedName>
</protein>
<feature type="region of interest" description="Disordered" evidence="1">
    <location>
        <begin position="1251"/>
        <end position="1272"/>
    </location>
</feature>
<organism evidence="3 4">
    <name type="scientific">Seiridium unicorne</name>
    <dbReference type="NCBI Taxonomy" id="138068"/>
    <lineage>
        <taxon>Eukaryota</taxon>
        <taxon>Fungi</taxon>
        <taxon>Dikarya</taxon>
        <taxon>Ascomycota</taxon>
        <taxon>Pezizomycotina</taxon>
        <taxon>Sordariomycetes</taxon>
        <taxon>Xylariomycetidae</taxon>
        <taxon>Amphisphaeriales</taxon>
        <taxon>Sporocadaceae</taxon>
        <taxon>Seiridium</taxon>
    </lineage>
</organism>
<proteinExistence type="predicted"/>
<dbReference type="Pfam" id="PF25422">
    <property type="entry name" value="DUF7892"/>
    <property type="match status" value="1"/>
</dbReference>